<accession>D6SS11</accession>
<dbReference type="GO" id="GO:0005829">
    <property type="term" value="C:cytosol"/>
    <property type="evidence" value="ECO:0007669"/>
    <property type="project" value="TreeGrafter"/>
</dbReference>
<keyword evidence="2 3" id="KW-0597">Phosphoprotein</keyword>
<evidence type="ECO:0000259" key="4">
    <source>
        <dbReference type="PROSITE" id="PS50075"/>
    </source>
</evidence>
<comment type="caution">
    <text evidence="5">The sequence shown here is derived from an EMBL/GenBank/DDBJ whole genome shotgun (WGS) entry which is preliminary data.</text>
</comment>
<dbReference type="GO" id="GO:0000035">
    <property type="term" value="F:acyl binding"/>
    <property type="evidence" value="ECO:0007669"/>
    <property type="project" value="TreeGrafter"/>
</dbReference>
<comment type="PTM">
    <text evidence="3">4'-phosphopantetheine is transferred from CoA to a specific serine of apo-ACP by AcpS. This modification is essential for activity because fatty acids are bound in thioester linkage to the sulfhydryl of the prosthetic group.</text>
</comment>
<evidence type="ECO:0000256" key="3">
    <source>
        <dbReference type="HAMAP-Rule" id="MF_01217"/>
    </source>
</evidence>
<comment type="pathway">
    <text evidence="3">Lipid metabolism; fatty acid biosynthesis.</text>
</comment>
<dbReference type="Pfam" id="PF00550">
    <property type="entry name" value="PP-binding"/>
    <property type="match status" value="1"/>
</dbReference>
<dbReference type="GO" id="GO:0000036">
    <property type="term" value="F:acyl carrier activity"/>
    <property type="evidence" value="ECO:0007669"/>
    <property type="project" value="UniProtKB-UniRule"/>
</dbReference>
<dbReference type="InterPro" id="IPR003231">
    <property type="entry name" value="ACP"/>
</dbReference>
<keyword evidence="3" id="KW-0276">Fatty acid metabolism</keyword>
<dbReference type="Gene3D" id="1.10.1200.10">
    <property type="entry name" value="ACP-like"/>
    <property type="match status" value="1"/>
</dbReference>
<evidence type="ECO:0000313" key="6">
    <source>
        <dbReference type="Proteomes" id="UP000005496"/>
    </source>
</evidence>
<proteinExistence type="inferred from homology"/>
<keyword evidence="6" id="KW-1185">Reference proteome</keyword>
<dbReference type="PROSITE" id="PS50075">
    <property type="entry name" value="CARRIER"/>
    <property type="match status" value="1"/>
</dbReference>
<protein>
    <recommendedName>
        <fullName evidence="3">Acyl carrier protein</fullName>
        <shortName evidence="3">ACP</shortName>
    </recommendedName>
</protein>
<dbReference type="PANTHER" id="PTHR20863">
    <property type="entry name" value="ACYL CARRIER PROTEIN"/>
    <property type="match status" value="1"/>
</dbReference>
<dbReference type="Proteomes" id="UP000005496">
    <property type="component" value="Unassembled WGS sequence"/>
</dbReference>
<dbReference type="eggNOG" id="COG0236">
    <property type="taxonomic scope" value="Bacteria"/>
</dbReference>
<gene>
    <name evidence="3" type="primary">acpP</name>
    <name evidence="5" type="ORF">Dthio_PD0811</name>
</gene>
<evidence type="ECO:0000313" key="5">
    <source>
        <dbReference type="EMBL" id="EFI33477.1"/>
    </source>
</evidence>
<dbReference type="EMBL" id="ACJN02000003">
    <property type="protein sequence ID" value="EFI33477.1"/>
    <property type="molecule type" value="Genomic_DNA"/>
</dbReference>
<dbReference type="AlphaFoldDB" id="D6SS11"/>
<dbReference type="PANTHER" id="PTHR20863:SF76">
    <property type="entry name" value="CARRIER DOMAIN-CONTAINING PROTEIN"/>
    <property type="match status" value="1"/>
</dbReference>
<dbReference type="OrthoDB" id="3392378at2"/>
<feature type="domain" description="Carrier" evidence="4">
    <location>
        <begin position="1"/>
        <end position="80"/>
    </location>
</feature>
<sequence>MTQQQIIETVNRALSEEFELEPADMSPEAHLYNDLGLDSLDAVDMVIVLENAFGCKLRDEKAIQNIRTMGDLYAFIEEKKKELE</sequence>
<comment type="subcellular location">
    <subcellularLocation>
        <location evidence="3">Cytoplasm</location>
    </subcellularLocation>
</comment>
<keyword evidence="3" id="KW-0963">Cytoplasm</keyword>
<name>D6SS11_9BACT</name>
<dbReference type="InterPro" id="IPR009081">
    <property type="entry name" value="PP-bd_ACP"/>
</dbReference>
<dbReference type="UniPathway" id="UPA00094"/>
<dbReference type="NCBIfam" id="NF003757">
    <property type="entry name" value="PRK05350.1"/>
    <property type="match status" value="1"/>
</dbReference>
<comment type="function">
    <text evidence="3">Carrier of the growing fatty acid chain in fatty acid biosynthesis.</text>
</comment>
<comment type="similarity">
    <text evidence="3">Belongs to the acyl carrier protein (ACP) family.</text>
</comment>
<feature type="modified residue" description="O-(pantetheine 4'-phosphoryl)serine" evidence="3">
    <location>
        <position position="39"/>
    </location>
</feature>
<dbReference type="RefSeq" id="WP_008870829.1">
    <property type="nucleotide sequence ID" value="NZ_ACJN02000003.1"/>
</dbReference>
<keyword evidence="1 3" id="KW-0596">Phosphopantetheine</keyword>
<reference evidence="5" key="1">
    <citation type="submission" date="2010-05" db="EMBL/GenBank/DDBJ databases">
        <title>The draft genome of Desulfonatronospira thiodismutans ASO3-1.</title>
        <authorList>
            <consortium name="US DOE Joint Genome Institute (JGI-PGF)"/>
            <person name="Lucas S."/>
            <person name="Copeland A."/>
            <person name="Lapidus A."/>
            <person name="Cheng J.-F."/>
            <person name="Bruce D."/>
            <person name="Goodwin L."/>
            <person name="Pitluck S."/>
            <person name="Chertkov O."/>
            <person name="Brettin T."/>
            <person name="Detter J.C."/>
            <person name="Han C."/>
            <person name="Land M.L."/>
            <person name="Hauser L."/>
            <person name="Kyrpides N."/>
            <person name="Mikhailova N."/>
            <person name="Muyzer G."/>
            <person name="Woyke T."/>
        </authorList>
    </citation>
    <scope>NUCLEOTIDE SEQUENCE [LARGE SCALE GENOMIC DNA]</scope>
    <source>
        <strain evidence="5">ASO3-1</strain>
    </source>
</reference>
<evidence type="ECO:0000256" key="1">
    <source>
        <dbReference type="ARBA" id="ARBA00022450"/>
    </source>
</evidence>
<keyword evidence="3" id="KW-0275">Fatty acid biosynthesis</keyword>
<dbReference type="GO" id="GO:0009245">
    <property type="term" value="P:lipid A biosynthetic process"/>
    <property type="evidence" value="ECO:0007669"/>
    <property type="project" value="TreeGrafter"/>
</dbReference>
<dbReference type="SUPFAM" id="SSF47336">
    <property type="entry name" value="ACP-like"/>
    <property type="match status" value="1"/>
</dbReference>
<evidence type="ECO:0000256" key="2">
    <source>
        <dbReference type="ARBA" id="ARBA00022553"/>
    </source>
</evidence>
<dbReference type="InterPro" id="IPR036736">
    <property type="entry name" value="ACP-like_sf"/>
</dbReference>
<dbReference type="HAMAP" id="MF_01217">
    <property type="entry name" value="Acyl_carrier"/>
    <property type="match status" value="1"/>
</dbReference>
<keyword evidence="3" id="KW-0444">Lipid biosynthesis</keyword>
<organism evidence="5 6">
    <name type="scientific">Desulfonatronospira thiodismutans ASO3-1</name>
    <dbReference type="NCBI Taxonomy" id="555779"/>
    <lineage>
        <taxon>Bacteria</taxon>
        <taxon>Pseudomonadati</taxon>
        <taxon>Thermodesulfobacteriota</taxon>
        <taxon>Desulfovibrionia</taxon>
        <taxon>Desulfovibrionales</taxon>
        <taxon>Desulfonatronovibrionaceae</taxon>
        <taxon>Desulfonatronospira</taxon>
    </lineage>
</organism>
<dbReference type="GO" id="GO:0016020">
    <property type="term" value="C:membrane"/>
    <property type="evidence" value="ECO:0007669"/>
    <property type="project" value="GOC"/>
</dbReference>
<keyword evidence="3" id="KW-0443">Lipid metabolism</keyword>